<dbReference type="InterPro" id="IPR011994">
    <property type="entry name" value="Cytidylate_kinase_dom"/>
</dbReference>
<dbReference type="GO" id="GO:0016301">
    <property type="term" value="F:kinase activity"/>
    <property type="evidence" value="ECO:0007669"/>
    <property type="project" value="UniProtKB-KW"/>
</dbReference>
<comment type="catalytic activity">
    <reaction evidence="7">
        <text>dCMP + ATP = dCDP + ADP</text>
        <dbReference type="Rhea" id="RHEA:25094"/>
        <dbReference type="ChEBI" id="CHEBI:30616"/>
        <dbReference type="ChEBI" id="CHEBI:57566"/>
        <dbReference type="ChEBI" id="CHEBI:58593"/>
        <dbReference type="ChEBI" id="CHEBI:456216"/>
        <dbReference type="EC" id="2.7.4.25"/>
    </reaction>
</comment>
<sequence length="229" mass="25644">MQTTLITFDGWAASGKSTCASMLAKHLGWPLLSTGTAHRFNAWLMLQQKINIFDANEVADYLKHVDIYFQTKDGKLIPHFNGAVPAPNTLFSNEVRSILPHVTKIPEVCRTLAQHLREGIKGLDVVAEGHGLGTGIFPEADLKFFCDAPLWIRAKRRWSQQVSEGISLSLEETSAEIVKRDTSDKEREVNAVRKSDDMIGIDTERFATDECLQFMIQAFRLRNLGDGVI</sequence>
<organism evidence="10 11">
    <name type="scientific">Paenibacillus eucommiae</name>
    <dbReference type="NCBI Taxonomy" id="1355755"/>
    <lineage>
        <taxon>Bacteria</taxon>
        <taxon>Bacillati</taxon>
        <taxon>Bacillota</taxon>
        <taxon>Bacilli</taxon>
        <taxon>Bacillales</taxon>
        <taxon>Paenibacillaceae</taxon>
        <taxon>Paenibacillus</taxon>
    </lineage>
</organism>
<dbReference type="CDD" id="cd02020">
    <property type="entry name" value="CMPK"/>
    <property type="match status" value="1"/>
</dbReference>
<keyword evidence="6" id="KW-0067">ATP-binding</keyword>
<comment type="similarity">
    <text evidence="1">Belongs to the cytidylate kinase family. Type 1 subfamily.</text>
</comment>
<accession>A0ABS4J8F3</accession>
<proteinExistence type="inferred from homology"/>
<keyword evidence="4" id="KW-0547">Nucleotide-binding</keyword>
<keyword evidence="11" id="KW-1185">Reference proteome</keyword>
<name>A0ABS4J8F3_9BACL</name>
<evidence type="ECO:0000259" key="9">
    <source>
        <dbReference type="Pfam" id="PF02224"/>
    </source>
</evidence>
<dbReference type="EMBL" id="JAGGLB010000044">
    <property type="protein sequence ID" value="MBP1996129.1"/>
    <property type="molecule type" value="Genomic_DNA"/>
</dbReference>
<evidence type="ECO:0000256" key="3">
    <source>
        <dbReference type="ARBA" id="ARBA00022679"/>
    </source>
</evidence>
<dbReference type="InterPro" id="IPR027417">
    <property type="entry name" value="P-loop_NTPase"/>
</dbReference>
<evidence type="ECO:0000256" key="5">
    <source>
        <dbReference type="ARBA" id="ARBA00022777"/>
    </source>
</evidence>
<dbReference type="Gene3D" id="3.40.50.300">
    <property type="entry name" value="P-loop containing nucleotide triphosphate hydrolases"/>
    <property type="match status" value="1"/>
</dbReference>
<evidence type="ECO:0000256" key="4">
    <source>
        <dbReference type="ARBA" id="ARBA00022741"/>
    </source>
</evidence>
<dbReference type="RefSeq" id="WP_209978258.1">
    <property type="nucleotide sequence ID" value="NZ_JAGGLB010000044.1"/>
</dbReference>
<evidence type="ECO:0000256" key="7">
    <source>
        <dbReference type="ARBA" id="ARBA00047615"/>
    </source>
</evidence>
<dbReference type="InterPro" id="IPR003136">
    <property type="entry name" value="Cytidylate_kin"/>
</dbReference>
<reference evidence="10 11" key="1">
    <citation type="submission" date="2021-03" db="EMBL/GenBank/DDBJ databases">
        <title>Genomic Encyclopedia of Type Strains, Phase IV (KMG-IV): sequencing the most valuable type-strain genomes for metagenomic binning, comparative biology and taxonomic classification.</title>
        <authorList>
            <person name="Goeker M."/>
        </authorList>
    </citation>
    <scope>NUCLEOTIDE SEQUENCE [LARGE SCALE GENOMIC DNA]</scope>
    <source>
        <strain evidence="10 11">DSM 26048</strain>
    </source>
</reference>
<dbReference type="Pfam" id="PF02224">
    <property type="entry name" value="Cytidylate_kin"/>
    <property type="match status" value="1"/>
</dbReference>
<evidence type="ECO:0000256" key="2">
    <source>
        <dbReference type="ARBA" id="ARBA00012906"/>
    </source>
</evidence>
<gene>
    <name evidence="10" type="ORF">J2Z66_007773</name>
</gene>
<dbReference type="SUPFAM" id="SSF52540">
    <property type="entry name" value="P-loop containing nucleoside triphosphate hydrolases"/>
    <property type="match status" value="1"/>
</dbReference>
<evidence type="ECO:0000313" key="11">
    <source>
        <dbReference type="Proteomes" id="UP001519287"/>
    </source>
</evidence>
<evidence type="ECO:0000256" key="1">
    <source>
        <dbReference type="ARBA" id="ARBA00009427"/>
    </source>
</evidence>
<evidence type="ECO:0000256" key="6">
    <source>
        <dbReference type="ARBA" id="ARBA00022840"/>
    </source>
</evidence>
<evidence type="ECO:0000256" key="8">
    <source>
        <dbReference type="ARBA" id="ARBA00048478"/>
    </source>
</evidence>
<keyword evidence="5 10" id="KW-0418">Kinase</keyword>
<comment type="catalytic activity">
    <reaction evidence="8">
        <text>CMP + ATP = CDP + ADP</text>
        <dbReference type="Rhea" id="RHEA:11600"/>
        <dbReference type="ChEBI" id="CHEBI:30616"/>
        <dbReference type="ChEBI" id="CHEBI:58069"/>
        <dbReference type="ChEBI" id="CHEBI:60377"/>
        <dbReference type="ChEBI" id="CHEBI:456216"/>
        <dbReference type="EC" id="2.7.4.25"/>
    </reaction>
</comment>
<keyword evidence="3" id="KW-0808">Transferase</keyword>
<comment type="caution">
    <text evidence="10">The sequence shown here is derived from an EMBL/GenBank/DDBJ whole genome shotgun (WGS) entry which is preliminary data.</text>
</comment>
<evidence type="ECO:0000313" key="10">
    <source>
        <dbReference type="EMBL" id="MBP1996129.1"/>
    </source>
</evidence>
<dbReference type="NCBIfam" id="TIGR00017">
    <property type="entry name" value="cmk"/>
    <property type="match status" value="1"/>
</dbReference>
<feature type="domain" description="Cytidylate kinase" evidence="9">
    <location>
        <begin position="6"/>
        <end position="219"/>
    </location>
</feature>
<protein>
    <recommendedName>
        <fullName evidence="2">(d)CMP kinase</fullName>
        <ecNumber evidence="2">2.7.4.25</ecNumber>
    </recommendedName>
</protein>
<dbReference type="Proteomes" id="UP001519287">
    <property type="component" value="Unassembled WGS sequence"/>
</dbReference>
<dbReference type="EC" id="2.7.4.25" evidence="2"/>